<keyword evidence="2" id="KW-1185">Reference proteome</keyword>
<dbReference type="Proteomes" id="UP000585437">
    <property type="component" value="Unassembled WGS sequence"/>
</dbReference>
<dbReference type="SUPFAM" id="SSF51695">
    <property type="entry name" value="PLC-like phosphodiesterases"/>
    <property type="match status" value="1"/>
</dbReference>
<gene>
    <name evidence="1" type="ORF">F4695_000695</name>
</gene>
<dbReference type="GO" id="GO:0008081">
    <property type="term" value="F:phosphoric diester hydrolase activity"/>
    <property type="evidence" value="ECO:0007669"/>
    <property type="project" value="InterPro"/>
</dbReference>
<dbReference type="RefSeq" id="WP_184653832.1">
    <property type="nucleotide sequence ID" value="NZ_JACHBU010000001.1"/>
</dbReference>
<proteinExistence type="predicted"/>
<evidence type="ECO:0000313" key="2">
    <source>
        <dbReference type="Proteomes" id="UP000585437"/>
    </source>
</evidence>
<dbReference type="EMBL" id="JACHBU010000001">
    <property type="protein sequence ID" value="MBB6507376.1"/>
    <property type="molecule type" value="Genomic_DNA"/>
</dbReference>
<name>A0A7X0MQK3_9HYPH</name>
<dbReference type="InterPro" id="IPR017946">
    <property type="entry name" value="PLC-like_Pdiesterase_TIM-brl"/>
</dbReference>
<accession>A0A7X0MQK3</accession>
<reference evidence="1 2" key="1">
    <citation type="submission" date="2020-08" db="EMBL/GenBank/DDBJ databases">
        <title>The Agave Microbiome: Exploring the role of microbial communities in plant adaptations to desert environments.</title>
        <authorList>
            <person name="Partida-Martinez L.P."/>
        </authorList>
    </citation>
    <scope>NUCLEOTIDE SEQUENCE [LARGE SCALE GENOMIC DNA]</scope>
    <source>
        <strain evidence="1 2">AS3.12</strain>
    </source>
</reference>
<dbReference type="AlphaFoldDB" id="A0A7X0MQK3"/>
<dbReference type="GO" id="GO:0006629">
    <property type="term" value="P:lipid metabolic process"/>
    <property type="evidence" value="ECO:0007669"/>
    <property type="project" value="InterPro"/>
</dbReference>
<evidence type="ECO:0000313" key="1">
    <source>
        <dbReference type="EMBL" id="MBB6507376.1"/>
    </source>
</evidence>
<sequence length="218" mass="24775">MIQILSHRGYWKFPAEKNTVEAFVRSFSLGYGTETDVRDCLIGGKPRLVISHDIPDGTEISFAYLLSIARQHGSPTLALNIKADGLHDMLAEVLAAEGYDNYFLFDSSVPDLIQGVKRRMTSFTRLSEYERVPSLYNEPGITGVWLDNFLPGRWYEAPLVEKLLDDGKLVALVAPDLHRRNDEYEPFLHWLVSSGLRDREGLMICTDFPEKAKELLRV</sequence>
<organism evidence="1 2">
    <name type="scientific">Rhizobium soli</name>
    <dbReference type="NCBI Taxonomy" id="424798"/>
    <lineage>
        <taxon>Bacteria</taxon>
        <taxon>Pseudomonadati</taxon>
        <taxon>Pseudomonadota</taxon>
        <taxon>Alphaproteobacteria</taxon>
        <taxon>Hyphomicrobiales</taxon>
        <taxon>Rhizobiaceae</taxon>
        <taxon>Rhizobium/Agrobacterium group</taxon>
        <taxon>Rhizobium</taxon>
    </lineage>
</organism>
<evidence type="ECO:0008006" key="3">
    <source>
        <dbReference type="Google" id="ProtNLM"/>
    </source>
</evidence>
<protein>
    <recommendedName>
        <fullName evidence="3">Phosphodiesterase</fullName>
    </recommendedName>
</protein>
<comment type="caution">
    <text evidence="1">The sequence shown here is derived from an EMBL/GenBank/DDBJ whole genome shotgun (WGS) entry which is preliminary data.</text>
</comment>